<protein>
    <recommendedName>
        <fullName evidence="3">Glycosyl transferase family 2</fullName>
    </recommendedName>
</protein>
<dbReference type="InterPro" id="IPR029044">
    <property type="entry name" value="Nucleotide-diphossugar_trans"/>
</dbReference>
<evidence type="ECO:0000313" key="1">
    <source>
        <dbReference type="EMBL" id="GAA4556455.1"/>
    </source>
</evidence>
<accession>A0ABP8S2H2</accession>
<dbReference type="Gene3D" id="3.90.550.10">
    <property type="entry name" value="Spore Coat Polysaccharide Biosynthesis Protein SpsA, Chain A"/>
    <property type="match status" value="1"/>
</dbReference>
<comment type="caution">
    <text evidence="1">The sequence shown here is derived from an EMBL/GenBank/DDBJ whole genome shotgun (WGS) entry which is preliminary data.</text>
</comment>
<gene>
    <name evidence="1" type="ORF">GCM10023175_58710</name>
</gene>
<evidence type="ECO:0008006" key="3">
    <source>
        <dbReference type="Google" id="ProtNLM"/>
    </source>
</evidence>
<keyword evidence="2" id="KW-1185">Reference proteome</keyword>
<sequence>MEPTRDLTDPRQNEAVLESASALLADGGADVPAAVAAEARAVADSRRRLAALDGPVHLTVVWAMYGETGRMATREEHPHGEDFVRVKVRQLDWLTAGLPQVTWSILAVDDGCPDQPSSAETMASIAAAEGYPTGGHRSVSVLRLADVLAADPSTGPAYSAEFRALTSPDESRKGGSILVGLATAVAVGPGAGRHVVCYTDADLSANLAMLGSLVAPIVLGGAVAAAGQRYGMPGAVLVKADGPSVEPRSTGDKPDKLIVLFRHVVRAMLVPDLAHVVDTQAGFKAFDAAAVGPVLSRMTSFNETFDVELLVLLARAHGPQALAVEPIVFTEDFAATHFPSVDPGPRHLAMVEQVVALYDRLVAPVTPATGEAAQLLDLLRTLDLDGYVRLIEQLRAEDHDDPTLFDRRWPVEHLRGILATEGADPR</sequence>
<dbReference type="Proteomes" id="UP001501598">
    <property type="component" value="Unassembled WGS sequence"/>
</dbReference>
<dbReference type="EMBL" id="BAABGT010000097">
    <property type="protein sequence ID" value="GAA4556455.1"/>
    <property type="molecule type" value="Genomic_DNA"/>
</dbReference>
<proteinExistence type="predicted"/>
<evidence type="ECO:0000313" key="2">
    <source>
        <dbReference type="Proteomes" id="UP001501598"/>
    </source>
</evidence>
<name>A0ABP8S2H2_9PSEU</name>
<organism evidence="1 2">
    <name type="scientific">Pseudonocardia xishanensis</name>
    <dbReference type="NCBI Taxonomy" id="630995"/>
    <lineage>
        <taxon>Bacteria</taxon>
        <taxon>Bacillati</taxon>
        <taxon>Actinomycetota</taxon>
        <taxon>Actinomycetes</taxon>
        <taxon>Pseudonocardiales</taxon>
        <taxon>Pseudonocardiaceae</taxon>
        <taxon>Pseudonocardia</taxon>
    </lineage>
</organism>
<reference evidence="2" key="1">
    <citation type="journal article" date="2019" name="Int. J. Syst. Evol. Microbiol.">
        <title>The Global Catalogue of Microorganisms (GCM) 10K type strain sequencing project: providing services to taxonomists for standard genome sequencing and annotation.</title>
        <authorList>
            <consortium name="The Broad Institute Genomics Platform"/>
            <consortium name="The Broad Institute Genome Sequencing Center for Infectious Disease"/>
            <person name="Wu L."/>
            <person name="Ma J."/>
        </authorList>
    </citation>
    <scope>NUCLEOTIDE SEQUENCE [LARGE SCALE GENOMIC DNA]</scope>
    <source>
        <strain evidence="2">JCM 17906</strain>
    </source>
</reference>
<dbReference type="RefSeq" id="WP_345425746.1">
    <property type="nucleotide sequence ID" value="NZ_BAABGT010000097.1"/>
</dbReference>